<dbReference type="Pfam" id="PF26628">
    <property type="entry name" value="DUF8202"/>
    <property type="match status" value="1"/>
</dbReference>
<accession>A0A5C7AYL9</accession>
<evidence type="ECO:0000256" key="2">
    <source>
        <dbReference type="ARBA" id="ARBA00023157"/>
    </source>
</evidence>
<proteinExistence type="predicted"/>
<gene>
    <name evidence="4" type="ORF">FUA26_02230</name>
</gene>
<dbReference type="AlphaFoldDB" id="A0A5C7AYL9"/>
<evidence type="ECO:0000259" key="3">
    <source>
        <dbReference type="SMART" id="SM00560"/>
    </source>
</evidence>
<dbReference type="OrthoDB" id="2582440at2"/>
<dbReference type="Pfam" id="PF13385">
    <property type="entry name" value="Laminin_G_3"/>
    <property type="match status" value="1"/>
</dbReference>
<dbReference type="InterPro" id="IPR013320">
    <property type="entry name" value="ConA-like_dom_sf"/>
</dbReference>
<keyword evidence="2" id="KW-1015">Disulfide bond</keyword>
<organism evidence="4 5">
    <name type="scientific">Seonamhaeicola algicola</name>
    <dbReference type="NCBI Taxonomy" id="1719036"/>
    <lineage>
        <taxon>Bacteria</taxon>
        <taxon>Pseudomonadati</taxon>
        <taxon>Bacteroidota</taxon>
        <taxon>Flavobacteriia</taxon>
        <taxon>Flavobacteriales</taxon>
        <taxon>Flavobacteriaceae</taxon>
    </lineage>
</organism>
<dbReference type="Gene3D" id="2.60.120.200">
    <property type="match status" value="1"/>
</dbReference>
<evidence type="ECO:0000256" key="1">
    <source>
        <dbReference type="ARBA" id="ARBA00022729"/>
    </source>
</evidence>
<sequence>MKIIVPLSRYLPLQILLCFGTLIFSQNNIAQNYTGTDGNIVWNTSENANFNNNVLVIGRDDASNFNKKQSHFSNDNITIGIKTIATSNQKNTETFFNNKSFIACGHNNKSTLSASTITINYSASTPNTTTNVSAIPIARIWKFIVTDTVPTIKVSIPEHLVANTKNSNSAYVMLIANDENFTSHVTSVTLKANNTNLETSFYFTGTKYVTFASTHITPEIPRAAAFYNANSFLSAGNVHNLNNTSFTLSGWVKLASNGNFDVVSKLNNTNGYAVSTTTNNTFKFSWKNNNISYNIEASTAILKNQWHHFAVTYNGNNNMFKLYVDGVLDNETSTKPAIQNSTDAHFLIGASNHKTPKNHFKGSIDEVRIWKTALTNSQIQFIMNQEIKQDAQFNVAGKVLPASIQKNDINIISWNNLLGYYPMNVLVFGSVKDASKYNNDASMINFKSLEPQTAPIPYQTAQTGHWDNPNTWLNGNVQYIPGAKSCSFSNQTINNTIAVINHNVTLSNDNNSLIPAQNNGERRVLGLLINPRAKLVLTGNNNNKTGFALTVTHYLKINGSIDLEGESQLIQTLGSYYDTSGIGYLERDQQGTANTYKYDYWSSPVAPTSNANYTAKNVINNVGFLTSGYNGSASPVKNADYWIWKYANNPNINCSQWQHVRSTGAIAAGEGFTMKGPGTNNTNQNYVFKGQPNNGDITLSIVANNNYLIGNPYPSAINADVFIKNNISVFNGGNNTSNIINGAIYYWDHFAVNSHQPSEYSGGYAMYTLMGGVKALTHNLRLNTANAPQTKVPKKYIPIGQGFIVSSTVNSSTNTPVVNGGNIIFNNNQRAFKKEEAHDESVEKLIKTTKVINSNDTTDARQKLRLLASTPTGYHRQLLLGADTKATSNFDLGYEGALIENNKEDAYWLLNNSKLIIQAVNTINSSQTVALGTKINKAGNITFKLDELINFDNETQVILHDKDLDIFHNLNTSNYETYITAGEHLQRFELTFVNTSNKTLSNNDFEEQTNASILYSNKKGRLIINNPKHSNITSIQVYSLLGKLITNNKKVETSGYLEISLPKIVPGVYIATVEINGKRITKKFTKN</sequence>
<comment type="caution">
    <text evidence="4">The sequence shown here is derived from an EMBL/GenBank/DDBJ whole genome shotgun (WGS) entry which is preliminary data.</text>
</comment>
<dbReference type="EMBL" id="VOSC01000007">
    <property type="protein sequence ID" value="TXE13916.1"/>
    <property type="molecule type" value="Genomic_DNA"/>
</dbReference>
<dbReference type="GO" id="GO:0004553">
    <property type="term" value="F:hydrolase activity, hydrolyzing O-glycosyl compounds"/>
    <property type="evidence" value="ECO:0007669"/>
    <property type="project" value="UniProtKB-ARBA"/>
</dbReference>
<dbReference type="SUPFAM" id="SSF49899">
    <property type="entry name" value="Concanavalin A-like lectins/glucanases"/>
    <property type="match status" value="1"/>
</dbReference>
<dbReference type="InterPro" id="IPR026444">
    <property type="entry name" value="Secre_tail"/>
</dbReference>
<dbReference type="InterPro" id="IPR058515">
    <property type="entry name" value="DUF8202"/>
</dbReference>
<reference evidence="5" key="1">
    <citation type="submission" date="2019-08" db="EMBL/GenBank/DDBJ databases">
        <title>Seonamhaeicola sediminis sp. nov., isolated from marine sediment.</title>
        <authorList>
            <person name="Cao W.R."/>
        </authorList>
    </citation>
    <scope>NUCLEOTIDE SEQUENCE [LARGE SCALE GENOMIC DNA]</scope>
    <source>
        <strain evidence="5">Gy8</strain>
    </source>
</reference>
<keyword evidence="1" id="KW-0732">Signal</keyword>
<protein>
    <submittedName>
        <fullName evidence="4">T9SS type A sorting domain-containing protein</fullName>
    </submittedName>
</protein>
<feature type="domain" description="LamG-like jellyroll fold" evidence="3">
    <location>
        <begin position="244"/>
        <end position="377"/>
    </location>
</feature>
<evidence type="ECO:0000313" key="5">
    <source>
        <dbReference type="Proteomes" id="UP000321790"/>
    </source>
</evidence>
<dbReference type="Proteomes" id="UP000321790">
    <property type="component" value="Unassembled WGS sequence"/>
</dbReference>
<name>A0A5C7AYL9_9FLAO</name>
<dbReference type="InterPro" id="IPR006558">
    <property type="entry name" value="LamG-like"/>
</dbReference>
<dbReference type="GO" id="GO:0005975">
    <property type="term" value="P:carbohydrate metabolic process"/>
    <property type="evidence" value="ECO:0007669"/>
    <property type="project" value="UniProtKB-ARBA"/>
</dbReference>
<dbReference type="SMART" id="SM00560">
    <property type="entry name" value="LamGL"/>
    <property type="match status" value="1"/>
</dbReference>
<keyword evidence="5" id="KW-1185">Reference proteome</keyword>
<dbReference type="NCBIfam" id="TIGR04183">
    <property type="entry name" value="Por_Secre_tail"/>
    <property type="match status" value="1"/>
</dbReference>
<evidence type="ECO:0000313" key="4">
    <source>
        <dbReference type="EMBL" id="TXE13916.1"/>
    </source>
</evidence>
<dbReference type="RefSeq" id="WP_147130995.1">
    <property type="nucleotide sequence ID" value="NZ_VOSC01000007.1"/>
</dbReference>